<dbReference type="InterPro" id="IPR015943">
    <property type="entry name" value="WD40/YVTN_repeat-like_dom_sf"/>
</dbReference>
<dbReference type="SUPFAM" id="SSF50978">
    <property type="entry name" value="WD40 repeat-like"/>
    <property type="match status" value="1"/>
</dbReference>
<dbReference type="EMBL" id="JAHQIW010006470">
    <property type="protein sequence ID" value="KAJ1369253.1"/>
    <property type="molecule type" value="Genomic_DNA"/>
</dbReference>
<reference evidence="6" key="1">
    <citation type="submission" date="2021-06" db="EMBL/GenBank/DDBJ databases">
        <title>Parelaphostrongylus tenuis whole genome reference sequence.</title>
        <authorList>
            <person name="Garwood T.J."/>
            <person name="Larsen P.A."/>
            <person name="Fountain-Jones N.M."/>
            <person name="Garbe J.R."/>
            <person name="Macchietto M.G."/>
            <person name="Kania S.A."/>
            <person name="Gerhold R.W."/>
            <person name="Richards J.E."/>
            <person name="Wolf T.M."/>
        </authorList>
    </citation>
    <scope>NUCLEOTIDE SEQUENCE</scope>
    <source>
        <strain evidence="6">MNPRO001-30</strain>
        <tissue evidence="6">Meninges</tissue>
    </source>
</reference>
<evidence type="ECO:0000313" key="7">
    <source>
        <dbReference type="Proteomes" id="UP001196413"/>
    </source>
</evidence>
<feature type="compositionally biased region" description="Basic and acidic residues" evidence="5">
    <location>
        <begin position="364"/>
        <end position="373"/>
    </location>
</feature>
<dbReference type="Proteomes" id="UP001196413">
    <property type="component" value="Unassembled WGS sequence"/>
</dbReference>
<keyword evidence="7" id="KW-1185">Reference proteome</keyword>
<dbReference type="GO" id="GO:0006914">
    <property type="term" value="P:autophagy"/>
    <property type="evidence" value="ECO:0007669"/>
    <property type="project" value="UniProtKB-KW"/>
</dbReference>
<protein>
    <submittedName>
        <fullName evidence="6">WD domain, G-beta repeat</fullName>
    </submittedName>
</protein>
<dbReference type="Gene3D" id="2.130.10.10">
    <property type="entry name" value="YVTN repeat-like/Quinoprotein amine dehydrogenase"/>
    <property type="match status" value="1"/>
</dbReference>
<gene>
    <name evidence="6" type="primary">ATG-18</name>
    <name evidence="6" type="ORF">KIN20_030668</name>
</gene>
<dbReference type="InterPro" id="IPR001680">
    <property type="entry name" value="WD40_rpt"/>
</dbReference>
<dbReference type="SMART" id="SM00320">
    <property type="entry name" value="WD40"/>
    <property type="match status" value="2"/>
</dbReference>
<keyword evidence="3" id="KW-0072">Autophagy</keyword>
<dbReference type="Pfam" id="PF21032">
    <property type="entry name" value="PROPPIN"/>
    <property type="match status" value="1"/>
</dbReference>
<evidence type="ECO:0000256" key="1">
    <source>
        <dbReference type="ARBA" id="ARBA00022574"/>
    </source>
</evidence>
<evidence type="ECO:0000256" key="2">
    <source>
        <dbReference type="ARBA" id="ARBA00022737"/>
    </source>
</evidence>
<keyword evidence="2" id="KW-0677">Repeat</keyword>
<dbReference type="GO" id="GO:0005737">
    <property type="term" value="C:cytoplasm"/>
    <property type="evidence" value="ECO:0007669"/>
    <property type="project" value="UniProtKB-ARBA"/>
</dbReference>
<dbReference type="AlphaFoldDB" id="A0AAD5R426"/>
<organism evidence="6 7">
    <name type="scientific">Parelaphostrongylus tenuis</name>
    <name type="common">Meningeal worm</name>
    <dbReference type="NCBI Taxonomy" id="148309"/>
    <lineage>
        <taxon>Eukaryota</taxon>
        <taxon>Metazoa</taxon>
        <taxon>Ecdysozoa</taxon>
        <taxon>Nematoda</taxon>
        <taxon>Chromadorea</taxon>
        <taxon>Rhabditida</taxon>
        <taxon>Rhabditina</taxon>
        <taxon>Rhabditomorpha</taxon>
        <taxon>Strongyloidea</taxon>
        <taxon>Metastrongylidae</taxon>
        <taxon>Parelaphostrongylus</taxon>
    </lineage>
</organism>
<evidence type="ECO:0000256" key="5">
    <source>
        <dbReference type="SAM" id="MobiDB-lite"/>
    </source>
</evidence>
<dbReference type="PANTHER" id="PTHR11227">
    <property type="entry name" value="WD-REPEAT PROTEIN INTERACTING WITH PHOSPHOINOSIDES WIPI -RELATED"/>
    <property type="match status" value="1"/>
</dbReference>
<sequence>MTGEEVAHLLCVNFNQDAKSLAVGHANGYILYKTTDALESSIVLDDADTSPAMHDAIIVERLFNSSLIVIVSQKEPRIMNIYHFKSKNMICCHKFTKSVLNVKLNRDRVVVCLEDCIHIYVLKDMKPLHTILDTPLNRLGLIDLSPAGSSLIAYPASLEAGSVHIFDCMNLSAVNTFTVHDGPLACLRFNIEGTMLATASTKGTVIRVYSVPQGTRLFEFRRGMSRCVTIYSLAFSADSTYLCSSSNTETVHVFKLDKPEDQEKKTEPASESSSGWFGYLTQAASSYLPAQVNELMTVERSFATAILPGSDKKNVAAMPTIKGQPHLLVATTDGFLYCYRVLSSGGECDLVKMHRIGVNAAETTRGDPNRPKPSESSSSRVPDANDPEEFPPICHTTG</sequence>
<dbReference type="InterPro" id="IPR048720">
    <property type="entry name" value="PROPPIN"/>
</dbReference>
<dbReference type="InterPro" id="IPR036322">
    <property type="entry name" value="WD40_repeat_dom_sf"/>
</dbReference>
<evidence type="ECO:0000256" key="4">
    <source>
        <dbReference type="ARBA" id="ARBA00025740"/>
    </source>
</evidence>
<proteinExistence type="inferred from homology"/>
<name>A0AAD5R426_PARTN</name>
<keyword evidence="1" id="KW-0853">WD repeat</keyword>
<comment type="similarity">
    <text evidence="4">Belongs to the WD repeat PROPPIN family.</text>
</comment>
<feature type="region of interest" description="Disordered" evidence="5">
    <location>
        <begin position="361"/>
        <end position="398"/>
    </location>
</feature>
<evidence type="ECO:0000313" key="6">
    <source>
        <dbReference type="EMBL" id="KAJ1369253.1"/>
    </source>
</evidence>
<evidence type="ECO:0000256" key="3">
    <source>
        <dbReference type="ARBA" id="ARBA00023006"/>
    </source>
</evidence>
<comment type="caution">
    <text evidence="6">The sequence shown here is derived from an EMBL/GenBank/DDBJ whole genome shotgun (WGS) entry which is preliminary data.</text>
</comment>
<accession>A0AAD5R426</accession>